<protein>
    <recommendedName>
        <fullName evidence="7">O-antigen ligase-related domain-containing protein</fullName>
    </recommendedName>
</protein>
<dbReference type="PANTHER" id="PTHR37422">
    <property type="entry name" value="TEICHURONIC ACID BIOSYNTHESIS PROTEIN TUAE"/>
    <property type="match status" value="1"/>
</dbReference>
<dbReference type="Pfam" id="PF13181">
    <property type="entry name" value="TPR_8"/>
    <property type="match status" value="1"/>
</dbReference>
<feature type="domain" description="O-antigen ligase-related" evidence="7">
    <location>
        <begin position="206"/>
        <end position="359"/>
    </location>
</feature>
<dbReference type="InterPro" id="IPR051533">
    <property type="entry name" value="WaaL-like"/>
</dbReference>
<evidence type="ECO:0000256" key="4">
    <source>
        <dbReference type="ARBA" id="ARBA00023136"/>
    </source>
</evidence>
<evidence type="ECO:0000313" key="9">
    <source>
        <dbReference type="Proteomes" id="UP000177486"/>
    </source>
</evidence>
<feature type="transmembrane region" description="Helical" evidence="6">
    <location>
        <begin position="12"/>
        <end position="35"/>
    </location>
</feature>
<feature type="transmembrane region" description="Helical" evidence="6">
    <location>
        <begin position="455"/>
        <end position="474"/>
    </location>
</feature>
<feature type="repeat" description="TPR" evidence="5">
    <location>
        <begin position="479"/>
        <end position="512"/>
    </location>
</feature>
<feature type="transmembrane region" description="Helical" evidence="6">
    <location>
        <begin position="41"/>
        <end position="60"/>
    </location>
</feature>
<evidence type="ECO:0000256" key="5">
    <source>
        <dbReference type="PROSITE-ProRule" id="PRU00339"/>
    </source>
</evidence>
<evidence type="ECO:0000256" key="1">
    <source>
        <dbReference type="ARBA" id="ARBA00004141"/>
    </source>
</evidence>
<feature type="repeat" description="TPR" evidence="5">
    <location>
        <begin position="718"/>
        <end position="751"/>
    </location>
</feature>
<name>A0A1G2F096_9BACT</name>
<feature type="transmembrane region" description="Helical" evidence="6">
    <location>
        <begin position="170"/>
        <end position="191"/>
    </location>
</feature>
<dbReference type="Pfam" id="PF14559">
    <property type="entry name" value="TPR_19"/>
    <property type="match status" value="1"/>
</dbReference>
<feature type="transmembrane region" description="Helical" evidence="6">
    <location>
        <begin position="222"/>
        <end position="239"/>
    </location>
</feature>
<comment type="subcellular location">
    <subcellularLocation>
        <location evidence="1">Membrane</location>
        <topology evidence="1">Multi-pass membrane protein</topology>
    </subcellularLocation>
</comment>
<keyword evidence="4 6" id="KW-0472">Membrane</keyword>
<feature type="transmembrane region" description="Helical" evidence="6">
    <location>
        <begin position="391"/>
        <end position="417"/>
    </location>
</feature>
<evidence type="ECO:0000259" key="7">
    <source>
        <dbReference type="Pfam" id="PF04932"/>
    </source>
</evidence>
<reference evidence="8 9" key="1">
    <citation type="journal article" date="2016" name="Nat. Commun.">
        <title>Thousands of microbial genomes shed light on interconnected biogeochemical processes in an aquifer system.</title>
        <authorList>
            <person name="Anantharaman K."/>
            <person name="Brown C.T."/>
            <person name="Hug L.A."/>
            <person name="Sharon I."/>
            <person name="Castelle C.J."/>
            <person name="Probst A.J."/>
            <person name="Thomas B.C."/>
            <person name="Singh A."/>
            <person name="Wilkins M.J."/>
            <person name="Karaoz U."/>
            <person name="Brodie E.L."/>
            <person name="Williams K.H."/>
            <person name="Hubbard S.S."/>
            <person name="Banfield J.F."/>
        </authorList>
    </citation>
    <scope>NUCLEOTIDE SEQUENCE [LARGE SCALE GENOMIC DNA]</scope>
</reference>
<accession>A0A1G2F096</accession>
<dbReference type="AlphaFoldDB" id="A0A1G2F096"/>
<sequence>MSINPEKTLYWLVRAGAYVLPFTLLIIANSMFFPFISGKNFAFRIVVEVIAAAWAGLLIINFKKYWPKWNLLATALTIFVAAIFISAVFGINFSMSLWSSYERMDGVITQIHLLALFLALVGTFRTRREWFSIFGVSIAVSVLVALYGLLEYAGQISYGQSLHSRIISTLGNPIYVAAYLSFHVFLIIYLLGEIKNKYLKWLLGAVLLFELAIIFITKGRGVFVGLIAGVVIALAAFVFTETNIKKKIIFAFITAILVSAPIFLNVFREAEFIRSNGTLSRFADITLQAGQTRFVIWNMAWEAFKEKPVLGWGSENFIVAFAKYYDAKIFGVEPWYDRTHNMFLEWLVGAGLAGFLAYIFLISAVFWTIVGAVLSGAFSSKQAFIFSGMMVAYLVQLIFVFDTLGTYIMFVFFAGFFSAASSYPEEWNAKTSLFRALKNVKTKDFYPYRISTSRLSAVIGVFVAGAVIVYFVNVRPIGANRALMRGLTYFNQGQLAESYENFQKALKLSKGTVGETEIAEHLAFSTYNLFSSPELLKKPEGENFYRLAKDELEKQVAKGAGNYPNIKHNILLAQLYHQKAVFDGDAVALQKAFENYEKVILDAAPNYVSVYPVYATLLAQTGNLIGATLLTQKASEILESAGNYDARTFYSVPLFYTAEKKYDEAYKALANIAEKHPYSSKEVLDPEMTRNIITTTASHGKDALPFLEKIYELDNKFVSVRLMLAQIHAEAGNNDEAIFYANEALKLDPSLRLQVDGFLEAIIQKK</sequence>
<feature type="transmembrane region" description="Helical" evidence="6">
    <location>
        <begin position="248"/>
        <end position="267"/>
    </location>
</feature>
<dbReference type="Proteomes" id="UP000177486">
    <property type="component" value="Unassembled WGS sequence"/>
</dbReference>
<dbReference type="EMBL" id="MHMQ01000009">
    <property type="protein sequence ID" value="OGZ31001.1"/>
    <property type="molecule type" value="Genomic_DNA"/>
</dbReference>
<organism evidence="8 9">
    <name type="scientific">Candidatus Niyogibacteria bacterium RIFCSPLOWO2_01_FULL_45_48</name>
    <dbReference type="NCBI Taxonomy" id="1801724"/>
    <lineage>
        <taxon>Bacteria</taxon>
        <taxon>Candidatus Niyogiibacteriota</taxon>
    </lineage>
</organism>
<dbReference type="SUPFAM" id="SSF48452">
    <property type="entry name" value="TPR-like"/>
    <property type="match status" value="1"/>
</dbReference>
<dbReference type="GO" id="GO:0016020">
    <property type="term" value="C:membrane"/>
    <property type="evidence" value="ECO:0007669"/>
    <property type="project" value="UniProtKB-SubCell"/>
</dbReference>
<dbReference type="Pfam" id="PF04932">
    <property type="entry name" value="Wzy_C"/>
    <property type="match status" value="1"/>
</dbReference>
<dbReference type="Gene3D" id="1.25.40.10">
    <property type="entry name" value="Tetratricopeptide repeat domain"/>
    <property type="match status" value="2"/>
</dbReference>
<feature type="transmembrane region" description="Helical" evidence="6">
    <location>
        <begin position="107"/>
        <end position="124"/>
    </location>
</feature>
<gene>
    <name evidence="8" type="ORF">A2931_02440</name>
</gene>
<evidence type="ECO:0000256" key="3">
    <source>
        <dbReference type="ARBA" id="ARBA00022989"/>
    </source>
</evidence>
<feature type="transmembrane region" description="Helical" evidence="6">
    <location>
        <begin position="131"/>
        <end position="150"/>
    </location>
</feature>
<keyword evidence="3 6" id="KW-1133">Transmembrane helix</keyword>
<evidence type="ECO:0000313" key="8">
    <source>
        <dbReference type="EMBL" id="OGZ31001.1"/>
    </source>
</evidence>
<dbReference type="InterPro" id="IPR011990">
    <property type="entry name" value="TPR-like_helical_dom_sf"/>
</dbReference>
<dbReference type="PANTHER" id="PTHR37422:SF13">
    <property type="entry name" value="LIPOPOLYSACCHARIDE BIOSYNTHESIS PROTEIN PA4999-RELATED"/>
    <property type="match status" value="1"/>
</dbReference>
<dbReference type="InterPro" id="IPR019734">
    <property type="entry name" value="TPR_rpt"/>
</dbReference>
<dbReference type="PROSITE" id="PS50005">
    <property type="entry name" value="TPR"/>
    <property type="match status" value="2"/>
</dbReference>
<evidence type="ECO:0000256" key="2">
    <source>
        <dbReference type="ARBA" id="ARBA00022692"/>
    </source>
</evidence>
<feature type="transmembrane region" description="Helical" evidence="6">
    <location>
        <begin position="72"/>
        <end position="95"/>
    </location>
</feature>
<proteinExistence type="predicted"/>
<evidence type="ECO:0000256" key="6">
    <source>
        <dbReference type="SAM" id="Phobius"/>
    </source>
</evidence>
<feature type="transmembrane region" description="Helical" evidence="6">
    <location>
        <begin position="198"/>
        <end position="216"/>
    </location>
</feature>
<dbReference type="SMART" id="SM00028">
    <property type="entry name" value="TPR"/>
    <property type="match status" value="3"/>
</dbReference>
<dbReference type="InterPro" id="IPR007016">
    <property type="entry name" value="O-antigen_ligase-rel_domated"/>
</dbReference>
<feature type="transmembrane region" description="Helical" evidence="6">
    <location>
        <begin position="346"/>
        <end position="379"/>
    </location>
</feature>
<keyword evidence="2 6" id="KW-0812">Transmembrane</keyword>
<comment type="caution">
    <text evidence="8">The sequence shown here is derived from an EMBL/GenBank/DDBJ whole genome shotgun (WGS) entry which is preliminary data.</text>
</comment>
<keyword evidence="5" id="KW-0802">TPR repeat</keyword>